<dbReference type="NCBIfam" id="NF001389">
    <property type="entry name" value="PRK00281.1-2"/>
    <property type="match status" value="1"/>
</dbReference>
<keyword evidence="10 17" id="KW-1133">Transmembrane helix</keyword>
<evidence type="ECO:0000256" key="7">
    <source>
        <dbReference type="ARBA" id="ARBA00022801"/>
    </source>
</evidence>
<protein>
    <recommendedName>
        <fullName evidence="4 17">Undecaprenyl-diphosphatase</fullName>
        <ecNumber evidence="3 17">3.6.1.27</ecNumber>
    </recommendedName>
    <alternativeName>
        <fullName evidence="15 17">Bacitracin resistance protein</fullName>
    </alternativeName>
    <alternativeName>
        <fullName evidence="14 17">Undecaprenyl pyrophosphate phosphatase</fullName>
    </alternativeName>
</protein>
<keyword evidence="11 17" id="KW-0472">Membrane</keyword>
<evidence type="ECO:0000256" key="4">
    <source>
        <dbReference type="ARBA" id="ARBA00021581"/>
    </source>
</evidence>
<keyword evidence="12 17" id="KW-0046">Antibiotic resistance</keyword>
<evidence type="ECO:0000256" key="8">
    <source>
        <dbReference type="ARBA" id="ARBA00022960"/>
    </source>
</evidence>
<evidence type="ECO:0000256" key="14">
    <source>
        <dbReference type="ARBA" id="ARBA00032707"/>
    </source>
</evidence>
<dbReference type="AlphaFoldDB" id="A0AAV5AZY4"/>
<reference evidence="18" key="1">
    <citation type="journal article" date="2022" name="Int. J. Syst. Evol. Microbiol.">
        <title>Granulimonas faecalis gen. nov., sp. nov., and Leptogranulimonas caecicola gen. nov., sp. nov., novel lactate-producing Atopobiaceae bacteria isolated from mouse intestines, and an emended description of the family Atopobiaceae.</title>
        <authorList>
            <person name="Morinaga K."/>
            <person name="Kusada H."/>
            <person name="Sakamoto S."/>
            <person name="Murakami T."/>
            <person name="Toyoda A."/>
            <person name="Mori H."/>
            <person name="Meng X.Y."/>
            <person name="Takashino M."/>
            <person name="Murotomi K."/>
            <person name="Tamaki H."/>
        </authorList>
    </citation>
    <scope>NUCLEOTIDE SEQUENCE</scope>
    <source>
        <strain evidence="18">OPF53</strain>
    </source>
</reference>
<dbReference type="PANTHER" id="PTHR30622">
    <property type="entry name" value="UNDECAPRENYL-DIPHOSPHATASE"/>
    <property type="match status" value="1"/>
</dbReference>
<evidence type="ECO:0000256" key="9">
    <source>
        <dbReference type="ARBA" id="ARBA00022984"/>
    </source>
</evidence>
<evidence type="ECO:0000256" key="15">
    <source>
        <dbReference type="ARBA" id="ARBA00032932"/>
    </source>
</evidence>
<dbReference type="RefSeq" id="WP_135978211.1">
    <property type="nucleotide sequence ID" value="NZ_BQKC01000001.1"/>
</dbReference>
<keyword evidence="7 17" id="KW-0378">Hydrolase</keyword>
<dbReference type="GO" id="GO:0008360">
    <property type="term" value="P:regulation of cell shape"/>
    <property type="evidence" value="ECO:0007669"/>
    <property type="project" value="UniProtKB-KW"/>
</dbReference>
<feature type="transmembrane region" description="Helical" evidence="17">
    <location>
        <begin position="87"/>
        <end position="105"/>
    </location>
</feature>
<comment type="miscellaneous">
    <text evidence="17">Bacitracin is thought to be involved in the inhibition of peptidoglycan synthesis by sequestering undecaprenyl diphosphate, thereby reducing the pool of lipid carrier available.</text>
</comment>
<keyword evidence="19" id="KW-1185">Reference proteome</keyword>
<dbReference type="GO" id="GO:0050380">
    <property type="term" value="F:undecaprenyl-diphosphatase activity"/>
    <property type="evidence" value="ECO:0007669"/>
    <property type="project" value="UniProtKB-UniRule"/>
</dbReference>
<dbReference type="Proteomes" id="UP001055025">
    <property type="component" value="Unassembled WGS sequence"/>
</dbReference>
<comment type="similarity">
    <text evidence="2 17">Belongs to the UppP family.</text>
</comment>
<evidence type="ECO:0000256" key="1">
    <source>
        <dbReference type="ARBA" id="ARBA00004651"/>
    </source>
</evidence>
<evidence type="ECO:0000256" key="13">
    <source>
        <dbReference type="ARBA" id="ARBA00023316"/>
    </source>
</evidence>
<evidence type="ECO:0000256" key="17">
    <source>
        <dbReference type="HAMAP-Rule" id="MF_01006"/>
    </source>
</evidence>
<dbReference type="PANTHER" id="PTHR30622:SF3">
    <property type="entry name" value="UNDECAPRENYL-DIPHOSPHATASE"/>
    <property type="match status" value="1"/>
</dbReference>
<feature type="transmembrane region" description="Helical" evidence="17">
    <location>
        <begin position="45"/>
        <end position="66"/>
    </location>
</feature>
<keyword evidence="8 17" id="KW-0133">Cell shape</keyword>
<evidence type="ECO:0000256" key="11">
    <source>
        <dbReference type="ARBA" id="ARBA00023136"/>
    </source>
</evidence>
<keyword evidence="9 17" id="KW-0573">Peptidoglycan synthesis</keyword>
<keyword evidence="13 17" id="KW-0961">Cell wall biogenesis/degradation</keyword>
<proteinExistence type="inferred from homology"/>
<sequence>MDIVELLKAALFGLVEGVTEWLPISSTGHMLLLDQFVSLDVSEDFWNMFLVVIQLGAILAVCVLYFRQLNPFAPSKTPEERRGTWSLWAKIVVACIPAAVVGIPLDDWMEEHLSGPFVIAAALIVYGVAFIAIEHVREGRAMARAAELADAPHPRHLKVQEEAVLPQATKAELADADQPVQTIEELDMGRAVGIGCFQILSLVPGTSRSGSTIIGGLLLGCTRTVAAEFTFYLAIPVMFGASVLRLAKYFLAGNALTAAEGSVLAVGCIVAFVVSILAIRFLMDFVRRHDFQAFGWYRIVLGALVILYFLVVR</sequence>
<evidence type="ECO:0000256" key="16">
    <source>
        <dbReference type="ARBA" id="ARBA00047594"/>
    </source>
</evidence>
<comment type="subcellular location">
    <subcellularLocation>
        <location evidence="1 17">Cell membrane</location>
        <topology evidence="1 17">Multi-pass membrane protein</topology>
    </subcellularLocation>
</comment>
<dbReference type="Pfam" id="PF02673">
    <property type="entry name" value="BacA"/>
    <property type="match status" value="1"/>
</dbReference>
<dbReference type="GO" id="GO:0005886">
    <property type="term" value="C:plasma membrane"/>
    <property type="evidence" value="ECO:0007669"/>
    <property type="project" value="UniProtKB-SubCell"/>
</dbReference>
<evidence type="ECO:0000313" key="19">
    <source>
        <dbReference type="Proteomes" id="UP001055025"/>
    </source>
</evidence>
<feature type="transmembrane region" description="Helical" evidence="17">
    <location>
        <begin position="117"/>
        <end position="136"/>
    </location>
</feature>
<keyword evidence="6 17" id="KW-0812">Transmembrane</keyword>
<organism evidence="18 19">
    <name type="scientific">Granulimonas faecalis</name>
    <dbReference type="NCBI Taxonomy" id="2894155"/>
    <lineage>
        <taxon>Bacteria</taxon>
        <taxon>Bacillati</taxon>
        <taxon>Actinomycetota</taxon>
        <taxon>Coriobacteriia</taxon>
        <taxon>Coriobacteriales</taxon>
        <taxon>Kribbibacteriaceae</taxon>
        <taxon>Granulimonas</taxon>
    </lineage>
</organism>
<evidence type="ECO:0000256" key="3">
    <source>
        <dbReference type="ARBA" id="ARBA00012374"/>
    </source>
</evidence>
<evidence type="ECO:0000313" key="18">
    <source>
        <dbReference type="EMBL" id="GJM54632.1"/>
    </source>
</evidence>
<evidence type="ECO:0000256" key="5">
    <source>
        <dbReference type="ARBA" id="ARBA00022475"/>
    </source>
</evidence>
<accession>A0AAV5AZY4</accession>
<evidence type="ECO:0000256" key="2">
    <source>
        <dbReference type="ARBA" id="ARBA00010621"/>
    </source>
</evidence>
<evidence type="ECO:0000256" key="12">
    <source>
        <dbReference type="ARBA" id="ARBA00023251"/>
    </source>
</evidence>
<feature type="transmembrane region" description="Helical" evidence="17">
    <location>
        <begin position="263"/>
        <end position="283"/>
    </location>
</feature>
<comment type="function">
    <text evidence="17">Catalyzes the dephosphorylation of undecaprenyl diphosphate (UPP). Confers resistance to bacitracin.</text>
</comment>
<evidence type="ECO:0000256" key="10">
    <source>
        <dbReference type="ARBA" id="ARBA00022989"/>
    </source>
</evidence>
<name>A0AAV5AZY4_9ACTN</name>
<gene>
    <name evidence="17 18" type="primary">uppP</name>
    <name evidence="18" type="ORF">ATOP_02870</name>
</gene>
<dbReference type="EC" id="3.6.1.27" evidence="3 17"/>
<comment type="catalytic activity">
    <reaction evidence="16 17">
        <text>di-trans,octa-cis-undecaprenyl diphosphate + H2O = di-trans,octa-cis-undecaprenyl phosphate + phosphate + H(+)</text>
        <dbReference type="Rhea" id="RHEA:28094"/>
        <dbReference type="ChEBI" id="CHEBI:15377"/>
        <dbReference type="ChEBI" id="CHEBI:15378"/>
        <dbReference type="ChEBI" id="CHEBI:43474"/>
        <dbReference type="ChEBI" id="CHEBI:58405"/>
        <dbReference type="ChEBI" id="CHEBI:60392"/>
        <dbReference type="EC" id="3.6.1.27"/>
    </reaction>
</comment>
<evidence type="ECO:0000256" key="6">
    <source>
        <dbReference type="ARBA" id="ARBA00022692"/>
    </source>
</evidence>
<comment type="caution">
    <text evidence="18">The sequence shown here is derived from an EMBL/GenBank/DDBJ whole genome shotgun (WGS) entry which is preliminary data.</text>
</comment>
<dbReference type="GO" id="GO:0046677">
    <property type="term" value="P:response to antibiotic"/>
    <property type="evidence" value="ECO:0007669"/>
    <property type="project" value="UniProtKB-UniRule"/>
</dbReference>
<dbReference type="HAMAP" id="MF_01006">
    <property type="entry name" value="Undec_diphosphatase"/>
    <property type="match status" value="1"/>
</dbReference>
<feature type="transmembrane region" description="Helical" evidence="17">
    <location>
        <begin position="229"/>
        <end position="251"/>
    </location>
</feature>
<dbReference type="GO" id="GO:0009252">
    <property type="term" value="P:peptidoglycan biosynthetic process"/>
    <property type="evidence" value="ECO:0007669"/>
    <property type="project" value="UniProtKB-KW"/>
</dbReference>
<feature type="transmembrane region" description="Helical" evidence="17">
    <location>
        <begin position="295"/>
        <end position="312"/>
    </location>
</feature>
<dbReference type="EMBL" id="BQKC01000001">
    <property type="protein sequence ID" value="GJM54632.1"/>
    <property type="molecule type" value="Genomic_DNA"/>
</dbReference>
<dbReference type="GO" id="GO:0071555">
    <property type="term" value="P:cell wall organization"/>
    <property type="evidence" value="ECO:0007669"/>
    <property type="project" value="UniProtKB-KW"/>
</dbReference>
<keyword evidence="5 17" id="KW-1003">Cell membrane</keyword>
<dbReference type="InterPro" id="IPR003824">
    <property type="entry name" value="UppP"/>
</dbReference>